<evidence type="ECO:0000313" key="4">
    <source>
        <dbReference type="EMBL" id="AYO87988.1"/>
    </source>
</evidence>
<dbReference type="EMBL" id="MH320556">
    <property type="protein sequence ID" value="AYO89036.1"/>
    <property type="molecule type" value="Genomic_DNA"/>
</dbReference>
<dbReference type="EMBL" id="MH320548">
    <property type="protein sequence ID" value="AYO87648.1"/>
    <property type="molecule type" value="Genomic_DNA"/>
</dbReference>
<dbReference type="EMBL" id="MH320550">
    <property type="protein sequence ID" value="AYO87988.1"/>
    <property type="molecule type" value="Genomic_DNA"/>
</dbReference>
<evidence type="ECO:0000313" key="6">
    <source>
        <dbReference type="EMBL" id="AYO89036.1"/>
    </source>
</evidence>
<evidence type="ECO:0000313" key="3">
    <source>
        <dbReference type="EMBL" id="AYO87818.1"/>
    </source>
</evidence>
<accession>A0A1S7DLJ4</accession>
<dbReference type="EMBL" id="MH320551">
    <property type="protein sequence ID" value="AYO88158.1"/>
    <property type="molecule type" value="Genomic_DNA"/>
</dbReference>
<dbReference type="Proteomes" id="UP000320664">
    <property type="component" value="Segment"/>
</dbReference>
<dbReference type="EMBL" id="MH320549">
    <property type="protein sequence ID" value="AYO87818.1"/>
    <property type="molecule type" value="Genomic_DNA"/>
</dbReference>
<reference evidence="2" key="3">
    <citation type="submission" date="2018-05" db="EMBL/GenBank/DDBJ databases">
        <authorList>
            <person name="Zorec T.M."/>
            <person name="Hosnjak L."/>
            <person name="Kutnjak D."/>
            <person name="Kusar B."/>
            <person name="Trcko K."/>
            <person name="Kocjan B.J."/>
            <person name="Li Y."/>
            <person name="Krizmaric M."/>
            <person name="Miljkovic J."/>
            <person name="Ravnikar M."/>
            <person name="Poljak M."/>
        </authorList>
    </citation>
    <scope>NUCLEOTIDE SEQUENCE</scope>
    <source>
        <strain evidence="2">MCV2_MB98</strain>
        <strain evidence="3">MCV2_MC313</strain>
        <strain evidence="4">MCV2_MC316</strain>
        <strain evidence="5">MCV2_MC332</strain>
        <strain evidence="6">MCV2_MC515</strain>
    </source>
</reference>
<gene>
    <name evidence="1" type="primary">MC015L</name>
</gene>
<reference evidence="2" key="2">
    <citation type="journal article" date="2018" name="Viruses">
        <title>New Insights into the Evolutionary and Genomic Landscape of Molluscum Contagiosum Virus (MCV) based on Nine MCV1 and Six MCV2 Complete Genome Sequences.</title>
        <authorList>
            <person name="Zorec T."/>
            <person name="Kutnjak D."/>
            <person name="Hosnjak L."/>
            <person name="Kusar B."/>
            <person name="Trcko K."/>
            <person name="Kocjan B."/>
            <person name="Li Y."/>
            <person name="Krizmaric M."/>
            <person name="Miljkovic J."/>
            <person name="Ravnikar M."/>
            <person name="Poljak M."/>
        </authorList>
    </citation>
    <scope>NUCLEOTIDE SEQUENCE [LARGE SCALE GENOMIC DNA]</scope>
    <source>
        <strain evidence="2">MCV2_MB98</strain>
        <strain evidence="3">MCV2_MC313</strain>
        <strain evidence="4">MCV2_MC316</strain>
        <strain evidence="5">MCV2_MC332</strain>
        <strain evidence="6">MCV2_MC515</strain>
    </source>
</reference>
<dbReference type="EMBL" id="KY040274">
    <property type="protein sequence ID" value="AQY16586.1"/>
    <property type="molecule type" value="Genomic_DNA"/>
</dbReference>
<protein>
    <submittedName>
        <fullName evidence="1">MC015</fullName>
    </submittedName>
</protein>
<proteinExistence type="predicted"/>
<evidence type="ECO:0000313" key="5">
    <source>
        <dbReference type="EMBL" id="AYO88158.1"/>
    </source>
</evidence>
<organism evidence="1">
    <name type="scientific">Molluscum contagiosum virus subtype 2</name>
    <name type="common">MOCV</name>
    <name type="synonym">MCVII</name>
    <dbReference type="NCBI Taxonomy" id="10281"/>
    <lineage>
        <taxon>Viruses</taxon>
        <taxon>Varidnaviria</taxon>
        <taxon>Bamfordvirae</taxon>
        <taxon>Nucleocytoviricota</taxon>
        <taxon>Pokkesviricetes</taxon>
        <taxon>Chitovirales</taxon>
        <taxon>Poxviridae</taxon>
        <taxon>Chordopoxvirinae</taxon>
        <taxon>Molluscipoxvirus</taxon>
        <taxon>Molluscipoxvirus molluscum</taxon>
        <taxon>Molluscum contagiosum virus</taxon>
    </lineage>
</organism>
<evidence type="ECO:0000313" key="2">
    <source>
        <dbReference type="EMBL" id="AYO87648.1"/>
    </source>
</evidence>
<dbReference type="Proteomes" id="UP000319755">
    <property type="component" value="Genome"/>
</dbReference>
<dbReference type="Proteomes" id="UP000317891">
    <property type="component" value="Segment"/>
</dbReference>
<reference evidence="1" key="1">
    <citation type="journal article" date="2017" name="J. Gen. Virol.">
        <title>Recombination events and variability among full-length genomes of co-circulating molluscum contagiosum virus subtypes 1 and 2.</title>
        <authorList>
            <person name="Lopez-Bueno A."/>
            <person name="Parras-Molto M."/>
            <person name="Lopez-Barrantes O."/>
            <person name="Belda S."/>
            <person name="Alejo A."/>
        </authorList>
    </citation>
    <scope>NUCLEOTIDE SEQUENCE</scope>
    <source>
        <strain evidence="1">Madrid 2016_1</strain>
    </source>
</reference>
<dbReference type="Proteomes" id="UP000317568">
    <property type="component" value="Genome"/>
</dbReference>
<name>A0A1S7DLJ4_MCV2</name>
<dbReference type="Proteomes" id="UP000320816">
    <property type="component" value="Segment"/>
</dbReference>
<evidence type="ECO:0000313" key="1">
    <source>
        <dbReference type="EMBL" id="AQY16586.1"/>
    </source>
</evidence>
<organismHost>
    <name type="scientific">Homo sapiens</name>
    <name type="common">Human</name>
    <dbReference type="NCBI Taxonomy" id="9606"/>
</organismHost>
<dbReference type="Proteomes" id="UP000315637">
    <property type="component" value="Segment"/>
</dbReference>
<sequence>MAAHEGAVLRHKHRLLQLRDELDKEAFFLDEAYGALHAERYDDMHTHRLVLRDMLPAHDYALAMSMSRITEREFEELYDMLALDASDMTPSAQPGTKLGKELCRVLVGLFQQGCTRQEYYTGWARKLQAVLHARACARVPLLESALACLWKIEI</sequence>